<keyword evidence="2" id="KW-0813">Transport</keyword>
<feature type="transmembrane region" description="Helical" evidence="14">
    <location>
        <begin position="1011"/>
        <end position="1028"/>
    </location>
</feature>
<keyword evidence="8 14" id="KW-1133">Transmembrane helix</keyword>
<dbReference type="SMART" id="SM00248">
    <property type="entry name" value="ANK"/>
    <property type="match status" value="8"/>
</dbReference>
<feature type="repeat" description="ANK" evidence="12">
    <location>
        <begin position="198"/>
        <end position="230"/>
    </location>
</feature>
<feature type="transmembrane region" description="Helical" evidence="14">
    <location>
        <begin position="836"/>
        <end position="857"/>
    </location>
</feature>
<keyword evidence="10 14" id="KW-0472">Membrane</keyword>
<dbReference type="GeneID" id="19945090"/>
<feature type="region of interest" description="Disordered" evidence="13">
    <location>
        <begin position="1377"/>
        <end position="1411"/>
    </location>
</feature>
<dbReference type="PROSITE" id="PS50088">
    <property type="entry name" value="ANK_REPEAT"/>
    <property type="match status" value="4"/>
</dbReference>
<evidence type="ECO:0000256" key="1">
    <source>
        <dbReference type="ARBA" id="ARBA00004651"/>
    </source>
</evidence>
<feature type="region of interest" description="Disordered" evidence="13">
    <location>
        <begin position="18"/>
        <end position="57"/>
    </location>
</feature>
<evidence type="ECO:0000256" key="14">
    <source>
        <dbReference type="SAM" id="Phobius"/>
    </source>
</evidence>
<feature type="transmembrane region" description="Helical" evidence="14">
    <location>
        <begin position="935"/>
        <end position="955"/>
    </location>
</feature>
<dbReference type="STRING" id="1156394.T0S7H4"/>
<dbReference type="InParanoid" id="T0S7H4"/>
<evidence type="ECO:0000256" key="9">
    <source>
        <dbReference type="ARBA" id="ARBA00023065"/>
    </source>
</evidence>
<feature type="transmembrane region" description="Helical" evidence="14">
    <location>
        <begin position="902"/>
        <end position="923"/>
    </location>
</feature>
<dbReference type="Gene3D" id="1.25.40.20">
    <property type="entry name" value="Ankyrin repeat-containing domain"/>
    <property type="match status" value="3"/>
</dbReference>
<dbReference type="Proteomes" id="UP000030762">
    <property type="component" value="Unassembled WGS sequence"/>
</dbReference>
<dbReference type="InterPro" id="IPR036770">
    <property type="entry name" value="Ankyrin_rpt-contain_sf"/>
</dbReference>
<keyword evidence="4" id="KW-0109">Calcium transport</keyword>
<evidence type="ECO:0000256" key="6">
    <source>
        <dbReference type="ARBA" id="ARBA00022737"/>
    </source>
</evidence>
<feature type="repeat" description="ANK" evidence="12">
    <location>
        <begin position="628"/>
        <end position="660"/>
    </location>
</feature>
<dbReference type="SUPFAM" id="SSF48403">
    <property type="entry name" value="Ankyrin repeat"/>
    <property type="match status" value="1"/>
</dbReference>
<evidence type="ECO:0000256" key="5">
    <source>
        <dbReference type="ARBA" id="ARBA00022692"/>
    </source>
</evidence>
<evidence type="ECO:0000259" key="15">
    <source>
        <dbReference type="Pfam" id="PF00520"/>
    </source>
</evidence>
<dbReference type="EMBL" id="JH767141">
    <property type="protein sequence ID" value="EQC38667.1"/>
    <property type="molecule type" value="Genomic_DNA"/>
</dbReference>
<feature type="transmembrane region" description="Helical" evidence="14">
    <location>
        <begin position="975"/>
        <end position="999"/>
    </location>
</feature>
<name>T0S7H4_SAPDV</name>
<dbReference type="InterPro" id="IPR005821">
    <property type="entry name" value="Ion_trans_dom"/>
</dbReference>
<feature type="transmembrane region" description="Helical" evidence="14">
    <location>
        <begin position="1040"/>
        <end position="1065"/>
    </location>
</feature>
<feature type="repeat" description="ANK" evidence="12">
    <location>
        <begin position="231"/>
        <end position="268"/>
    </location>
</feature>
<keyword evidence="7" id="KW-0106">Calcium</keyword>
<evidence type="ECO:0000256" key="10">
    <source>
        <dbReference type="ARBA" id="ARBA00023136"/>
    </source>
</evidence>
<proteinExistence type="predicted"/>
<dbReference type="Pfam" id="PF12796">
    <property type="entry name" value="Ank_2"/>
    <property type="match status" value="3"/>
</dbReference>
<evidence type="ECO:0000256" key="8">
    <source>
        <dbReference type="ARBA" id="ARBA00022989"/>
    </source>
</evidence>
<dbReference type="PROSITE" id="PS50297">
    <property type="entry name" value="ANK_REP_REGION"/>
    <property type="match status" value="2"/>
</dbReference>
<keyword evidence="6" id="KW-0677">Repeat</keyword>
<dbReference type="PANTHER" id="PTHR10582:SF2">
    <property type="entry name" value="INACTIVE"/>
    <property type="match status" value="1"/>
</dbReference>
<feature type="domain" description="Ion transport" evidence="15">
    <location>
        <begin position="846"/>
        <end position="1072"/>
    </location>
</feature>
<reference evidence="16 17" key="1">
    <citation type="submission" date="2012-04" db="EMBL/GenBank/DDBJ databases">
        <title>The Genome Sequence of Saprolegnia declina VS20.</title>
        <authorList>
            <consortium name="The Broad Institute Genome Sequencing Platform"/>
            <person name="Russ C."/>
            <person name="Nusbaum C."/>
            <person name="Tyler B."/>
            <person name="van West P."/>
            <person name="Dieguez-Uribeondo J."/>
            <person name="de Bruijn I."/>
            <person name="Tripathy S."/>
            <person name="Jiang R."/>
            <person name="Young S.K."/>
            <person name="Zeng Q."/>
            <person name="Gargeya S."/>
            <person name="Fitzgerald M."/>
            <person name="Haas B."/>
            <person name="Abouelleil A."/>
            <person name="Alvarado L."/>
            <person name="Arachchi H.M."/>
            <person name="Berlin A."/>
            <person name="Chapman S.B."/>
            <person name="Goldberg J."/>
            <person name="Griggs A."/>
            <person name="Gujja S."/>
            <person name="Hansen M."/>
            <person name="Howarth C."/>
            <person name="Imamovic A."/>
            <person name="Larimer J."/>
            <person name="McCowen C."/>
            <person name="Montmayeur A."/>
            <person name="Murphy C."/>
            <person name="Neiman D."/>
            <person name="Pearson M."/>
            <person name="Priest M."/>
            <person name="Roberts A."/>
            <person name="Saif S."/>
            <person name="Shea T."/>
            <person name="Sisk P."/>
            <person name="Sykes S."/>
            <person name="Wortman J."/>
            <person name="Nusbaum C."/>
            <person name="Birren B."/>
        </authorList>
    </citation>
    <scope>NUCLEOTIDE SEQUENCE [LARGE SCALE GENOMIC DNA]</scope>
    <source>
        <strain evidence="16 17">VS20</strain>
    </source>
</reference>
<evidence type="ECO:0000256" key="2">
    <source>
        <dbReference type="ARBA" id="ARBA00022448"/>
    </source>
</evidence>
<keyword evidence="9" id="KW-0406">Ion transport</keyword>
<dbReference type="InterPro" id="IPR024862">
    <property type="entry name" value="TRPV"/>
</dbReference>
<dbReference type="PANTHER" id="PTHR10582">
    <property type="entry name" value="TRANSIENT RECEPTOR POTENTIAL ION CHANNEL PROTEIN"/>
    <property type="match status" value="1"/>
</dbReference>
<evidence type="ECO:0000313" key="16">
    <source>
        <dbReference type="EMBL" id="EQC38667.1"/>
    </source>
</evidence>
<dbReference type="InterPro" id="IPR002110">
    <property type="entry name" value="Ankyrin_rpt"/>
</dbReference>
<keyword evidence="5 14" id="KW-0812">Transmembrane</keyword>
<keyword evidence="11" id="KW-0407">Ion channel</keyword>
<dbReference type="OrthoDB" id="78684at2759"/>
<evidence type="ECO:0000256" key="13">
    <source>
        <dbReference type="SAM" id="MobiDB-lite"/>
    </source>
</evidence>
<evidence type="ECO:0000313" key="17">
    <source>
        <dbReference type="Proteomes" id="UP000030762"/>
    </source>
</evidence>
<dbReference type="GO" id="GO:0005886">
    <property type="term" value="C:plasma membrane"/>
    <property type="evidence" value="ECO:0007669"/>
    <property type="project" value="UniProtKB-SubCell"/>
</dbReference>
<feature type="compositionally biased region" description="Basic and acidic residues" evidence="13">
    <location>
        <begin position="1402"/>
        <end position="1411"/>
    </location>
</feature>
<accession>T0S7H4</accession>
<evidence type="ECO:0000256" key="11">
    <source>
        <dbReference type="ARBA" id="ARBA00023303"/>
    </source>
</evidence>
<keyword evidence="17" id="KW-1185">Reference proteome</keyword>
<organism evidence="16 17">
    <name type="scientific">Saprolegnia diclina (strain VS20)</name>
    <dbReference type="NCBI Taxonomy" id="1156394"/>
    <lineage>
        <taxon>Eukaryota</taxon>
        <taxon>Sar</taxon>
        <taxon>Stramenopiles</taxon>
        <taxon>Oomycota</taxon>
        <taxon>Saprolegniomycetes</taxon>
        <taxon>Saprolegniales</taxon>
        <taxon>Saprolegniaceae</taxon>
        <taxon>Saprolegnia</taxon>
    </lineage>
</organism>
<dbReference type="Pfam" id="PF00520">
    <property type="entry name" value="Ion_trans"/>
    <property type="match status" value="1"/>
</dbReference>
<feature type="transmembrane region" description="Helical" evidence="14">
    <location>
        <begin position="869"/>
        <end position="887"/>
    </location>
</feature>
<evidence type="ECO:0000256" key="4">
    <source>
        <dbReference type="ARBA" id="ARBA00022568"/>
    </source>
</evidence>
<evidence type="ECO:0000256" key="3">
    <source>
        <dbReference type="ARBA" id="ARBA00022475"/>
    </source>
</evidence>
<comment type="subcellular location">
    <subcellularLocation>
        <location evidence="1">Cell membrane</location>
        <topology evidence="1">Multi-pass membrane protein</topology>
    </subcellularLocation>
</comment>
<dbReference type="GO" id="GO:0098703">
    <property type="term" value="P:calcium ion import across plasma membrane"/>
    <property type="evidence" value="ECO:0007669"/>
    <property type="project" value="TreeGrafter"/>
</dbReference>
<feature type="transmembrane region" description="Helical" evidence="14">
    <location>
        <begin position="797"/>
        <end position="816"/>
    </location>
</feature>
<gene>
    <name evidence="16" type="ORF">SDRG_04363</name>
</gene>
<evidence type="ECO:0000256" key="12">
    <source>
        <dbReference type="PROSITE-ProRule" id="PRU00023"/>
    </source>
</evidence>
<protein>
    <recommendedName>
        <fullName evidence="15">Ion transport domain-containing protein</fullName>
    </recommendedName>
</protein>
<keyword evidence="3" id="KW-1003">Cell membrane</keyword>
<keyword evidence="12" id="KW-0040">ANK repeat</keyword>
<dbReference type="RefSeq" id="XP_008608259.1">
    <property type="nucleotide sequence ID" value="XM_008610037.1"/>
</dbReference>
<feature type="repeat" description="ANK" evidence="12">
    <location>
        <begin position="592"/>
        <end position="627"/>
    </location>
</feature>
<sequence length="1411" mass="156016">MPVRSVPLRRWFCRSRQPPVIAPSLPEPDVSEPDASDSDSSSSEELDEPRAVDPSDATTSMAQLLHEGKKPRVVERLEQPTVSVDELEHEYKKRDVLSTAIVIGETKIVELILARPELQTMPKYLWNPAIVATMRDQLEILKCLSTHSPALLASIPDACDPPTRSRGSLLHYAARHCARRILPWLLTQSLSVASIDQRGNTPLHVATESGNVQGLALLLSAGASVRATNNSGDSALHVAMKMLDQGDDKIKVVERLLVANAALNVRNKAGKAPADLTDDPTVLELLAQEAAFRSQFPLHCVARANDVTALNAWLTEMTGHEPANASDRILREISRVDKDGKTVVLHAVDALDHSSVADQVLSKLLPYCSRECLAMKDTAGRDALTYLAEKDLAFSTSAGNLSNMALVQSFDAVARATSLMPNFTASGLLFRGATASMSAQSTNLAQLAADDMWAKVASIVAHIKCDGVHDFDSNGYTVLHYCCVKHKPDVLQQVLKNIFLDVEIKTRDADHKTAMMLADEHGALECVRLLLQHGAHHGFTEPYSATRVLEIRERGSPSERLRCDNWELEQLFPAYYLVQLHSIDEARQCIERGETALMLAVTLQGPKSVGLTKCMLQKGADVNLTANDSKTALEIAAHRNKLRVVQILLEHFADLPPMTNGSWPYADRICDVLKKEVAARATSQAYRDHLLTRLVEVPTEAAFQQETFHTVLWCSSELAKALLDDCVSMSRHEATFSNLDIIFGRRSQTSALHTILNIKWELFGRRMYVERLLLHLLLLVTMTISSILFGDEPPSSTSYGIGLTTVLLSAVGYVAAQGLRPRVFLQLSGEPQSNAAFVRWCLAGCTVVVTVTLAALVLRFADELSIERWFATFNNAVLGATTMYFIIHEVHEIKAVGARKYLASPINVVQAVCYAVILGFFVPMKLRWLPASMQAQVGVGALLTLVLWVLSLQFLEVVSSASYLLPMMAHLFGDIWNFFLIFGIFQMGLTLVFYQLFVLNSDAAFRSIGQSFLSTYFVAFGQVPLSSLDAFANTAEMYDVLYMGAALLMMTHSAIMVVVLLNVLLAMMNQTVEGSLANAKTQALISYAQSILRLEGAMNLNEAATTELTHVTDADGKLVLHPIFTERVPTAELSIAPNQVDALVEVTRRRVLWRTQLDGLDTMVAYSMYEFLQGVCHVSRFTELDVATVFDRELRVLQDTRAQITKAIRTARYSRSHFRDQILPKLNKVMTKQLRLCTAQIASLWRRVDATKDLDEHDMCAHLFLLSHHVSVDAALTNMKDAILSELDRIDGWSDNPGEEKWRAMPPLQSKLEVLQTISTSHTNQIGVMTDHMRLVQSELVTLRETATTQTKQIEMLSAHLEAMATHFGAVAKQLGAVHQQGESAGRRNETAQSMAGDDDTDGHQRNMLDA</sequence>
<evidence type="ECO:0000256" key="7">
    <source>
        <dbReference type="ARBA" id="ARBA00022837"/>
    </source>
</evidence>
<feature type="compositionally biased region" description="Acidic residues" evidence="13">
    <location>
        <begin position="29"/>
        <end position="47"/>
    </location>
</feature>
<dbReference type="GO" id="GO:0005216">
    <property type="term" value="F:monoatomic ion channel activity"/>
    <property type="evidence" value="ECO:0007669"/>
    <property type="project" value="InterPro"/>
</dbReference>
<dbReference type="VEuPathDB" id="FungiDB:SDRG_04363"/>
<feature type="transmembrane region" description="Helical" evidence="14">
    <location>
        <begin position="772"/>
        <end position="790"/>
    </location>
</feature>
<dbReference type="PRINTS" id="PR01415">
    <property type="entry name" value="ANKYRIN"/>
</dbReference>